<name>A0A2W5N1Q4_9BACT</name>
<gene>
    <name evidence="1" type="primary">fliI</name>
    <name evidence="1" type="ORF">DI551_03605</name>
</gene>
<dbReference type="Proteomes" id="UP000249417">
    <property type="component" value="Unassembled WGS sequence"/>
</dbReference>
<feature type="non-terminal residue" evidence="1">
    <location>
        <position position="82"/>
    </location>
</feature>
<proteinExistence type="predicted"/>
<accession>A0A2W5N1Q4</accession>
<organism evidence="1 2">
    <name type="scientific">Micavibrio aeruginosavorus</name>
    <dbReference type="NCBI Taxonomy" id="349221"/>
    <lineage>
        <taxon>Bacteria</taxon>
        <taxon>Pseudomonadati</taxon>
        <taxon>Bdellovibrionota</taxon>
        <taxon>Bdellovibrionia</taxon>
        <taxon>Bdellovibrionales</taxon>
        <taxon>Pseudobdellovibrionaceae</taxon>
        <taxon>Micavibrio</taxon>
    </lineage>
</organism>
<evidence type="ECO:0000313" key="1">
    <source>
        <dbReference type="EMBL" id="PZQ47392.1"/>
    </source>
</evidence>
<reference evidence="1 2" key="1">
    <citation type="submission" date="2017-08" db="EMBL/GenBank/DDBJ databases">
        <title>Infants hospitalized years apart are colonized by the same room-sourced microbial strains.</title>
        <authorList>
            <person name="Brooks B."/>
            <person name="Olm M.R."/>
            <person name="Firek B.A."/>
            <person name="Baker R."/>
            <person name="Thomas B.C."/>
            <person name="Morowitz M.J."/>
            <person name="Banfield J.F."/>
        </authorList>
    </citation>
    <scope>NUCLEOTIDE SEQUENCE [LARGE SCALE GENOMIC DNA]</scope>
    <source>
        <strain evidence="1">S2_005_002_R2_29</strain>
    </source>
</reference>
<evidence type="ECO:0000313" key="2">
    <source>
        <dbReference type="Proteomes" id="UP000249417"/>
    </source>
</evidence>
<dbReference type="EMBL" id="QFQB01000014">
    <property type="protein sequence ID" value="PZQ47392.1"/>
    <property type="molecule type" value="Genomic_DNA"/>
</dbReference>
<dbReference type="AlphaFoldDB" id="A0A2W5N1Q4"/>
<comment type="caution">
    <text evidence="1">The sequence shown here is derived from an EMBL/GenBank/DDBJ whole genome shotgun (WGS) entry which is preliminary data.</text>
</comment>
<sequence length="82" mass="8894">MERLTDKALASIKPLPVFETHGTVVKVLGLLVEITGFGKDVAIGSVVHLRPKPERDIPCEVIGFRENRALLMPFGTLEGVGL</sequence>
<protein>
    <submittedName>
        <fullName evidence="1">Flagellum-specific ATP synthase FliI</fullName>
    </submittedName>
</protein>